<gene>
    <name evidence="2" type="ORF">EVEC_LOCUS2574</name>
</gene>
<accession>A0A3P6I7A0</accession>
<evidence type="ECO:0000259" key="1">
    <source>
        <dbReference type="SMART" id="SM00254"/>
    </source>
</evidence>
<organism evidence="2 3">
    <name type="scientific">Enterobius vermicularis</name>
    <name type="common">Human pinworm</name>
    <dbReference type="NCBI Taxonomy" id="51028"/>
    <lineage>
        <taxon>Eukaryota</taxon>
        <taxon>Metazoa</taxon>
        <taxon>Ecdysozoa</taxon>
        <taxon>Nematoda</taxon>
        <taxon>Chromadorea</taxon>
        <taxon>Rhabditida</taxon>
        <taxon>Spirurina</taxon>
        <taxon>Oxyuridomorpha</taxon>
        <taxon>Oxyuroidea</taxon>
        <taxon>Oxyuridae</taxon>
        <taxon>Enterobius</taxon>
    </lineage>
</organism>
<keyword evidence="3" id="KW-1185">Reference proteome</keyword>
<protein>
    <recommendedName>
        <fullName evidence="1">ShKT domain-containing protein</fullName>
    </recommendedName>
</protein>
<evidence type="ECO:0000313" key="2">
    <source>
        <dbReference type="EMBL" id="VDD87431.1"/>
    </source>
</evidence>
<reference evidence="2 3" key="1">
    <citation type="submission" date="2018-10" db="EMBL/GenBank/DDBJ databases">
        <authorList>
            <consortium name="Pathogen Informatics"/>
        </authorList>
    </citation>
    <scope>NUCLEOTIDE SEQUENCE [LARGE SCALE GENOMIC DNA]</scope>
</reference>
<dbReference type="InterPro" id="IPR003582">
    <property type="entry name" value="ShKT_dom"/>
</dbReference>
<dbReference type="SMART" id="SM00254">
    <property type="entry name" value="ShKT"/>
    <property type="match status" value="2"/>
</dbReference>
<dbReference type="EMBL" id="UXUI01007406">
    <property type="protein sequence ID" value="VDD87431.1"/>
    <property type="molecule type" value="Genomic_DNA"/>
</dbReference>
<dbReference type="OrthoDB" id="7883086at2759"/>
<sequence>MFISEECKDNIPGCPAHKDLCSEKECPKTCGFCGGPEECEDKDSECPKRLMEENCPRTCGLSEK</sequence>
<feature type="domain" description="ShKT" evidence="1">
    <location>
        <begin position="6"/>
        <end position="34"/>
    </location>
</feature>
<dbReference type="Proteomes" id="UP000274131">
    <property type="component" value="Unassembled WGS sequence"/>
</dbReference>
<proteinExistence type="predicted"/>
<name>A0A3P6I7A0_ENTVE</name>
<feature type="domain" description="ShKT" evidence="1">
    <location>
        <begin position="38"/>
        <end position="63"/>
    </location>
</feature>
<dbReference type="AlphaFoldDB" id="A0A3P6I7A0"/>
<evidence type="ECO:0000313" key="3">
    <source>
        <dbReference type="Proteomes" id="UP000274131"/>
    </source>
</evidence>
<dbReference type="Pfam" id="PF01549">
    <property type="entry name" value="ShK"/>
    <property type="match status" value="2"/>
</dbReference>